<evidence type="ECO:0000313" key="1">
    <source>
        <dbReference type="EMBL" id="KAF5403786.1"/>
    </source>
</evidence>
<protein>
    <submittedName>
        <fullName evidence="1">Uncharacterized protein</fullName>
    </submittedName>
</protein>
<dbReference type="AlphaFoldDB" id="A0A8J4TKY1"/>
<accession>A0A8J4TKY1</accession>
<dbReference type="InterPro" id="IPR013783">
    <property type="entry name" value="Ig-like_fold"/>
</dbReference>
<sequence length="418" mass="46687">MPVSLSAHALGYLTLDDSSGCLQQGVERPGSLLTDRLCLNITAQLTRPLLQLDLDDNFIMTDCNATAPAGCLNFSAGLGDLLLRSPNERTLDQRDQEDGRLTGATEPVLWLEEFGGPMVYTCSMFILRHIRLRSSNKLPIRVQLVIDANALNFGFLAFEHIKADAAINKRDQLLHTMELTLRPNQTERVTSAFRLNLKDFLEKCEDPQNDSFNHITEAFAKQEASLQIVAGPTDSKDLKPEFVSQYMLRLCAQIARPAVRIFPVTQIDFGTVFVGDVGMSELRVINDSRMRTFWYITSEEKDTVLVDDSERSLLDTQCSGGETLVSWQTDLKQKSNETRPFSSGGAFDIAPHSGLLEALSIDATQHVASVTIRFKPTRSARFQATYRVGGLLGEPEKHITFVGIGSHDERHRKLVQWK</sequence>
<organism evidence="1 2">
    <name type="scientific">Paragonimus heterotremus</name>
    <dbReference type="NCBI Taxonomy" id="100268"/>
    <lineage>
        <taxon>Eukaryota</taxon>
        <taxon>Metazoa</taxon>
        <taxon>Spiralia</taxon>
        <taxon>Lophotrochozoa</taxon>
        <taxon>Platyhelminthes</taxon>
        <taxon>Trematoda</taxon>
        <taxon>Digenea</taxon>
        <taxon>Plagiorchiida</taxon>
        <taxon>Troglotremata</taxon>
        <taxon>Troglotrematidae</taxon>
        <taxon>Paragonimus</taxon>
    </lineage>
</organism>
<proteinExistence type="predicted"/>
<dbReference type="PANTHER" id="PTHR46348">
    <property type="entry name" value="DELETED IN LUNG AND ESOPHAGEAL CANCER PROTEIN 1"/>
    <property type="match status" value="1"/>
</dbReference>
<dbReference type="GO" id="GO:0015631">
    <property type="term" value="F:tubulin binding"/>
    <property type="evidence" value="ECO:0007669"/>
    <property type="project" value="TreeGrafter"/>
</dbReference>
<name>A0A8J4TKY1_9TREM</name>
<gene>
    <name evidence="1" type="ORF">PHET_02875</name>
</gene>
<keyword evidence="2" id="KW-1185">Reference proteome</keyword>
<reference evidence="1" key="1">
    <citation type="submission" date="2019-05" db="EMBL/GenBank/DDBJ databases">
        <title>Annotation for the trematode Paragonimus heterotremus.</title>
        <authorList>
            <person name="Choi Y.-J."/>
        </authorList>
    </citation>
    <scope>NUCLEOTIDE SEQUENCE</scope>
    <source>
        <strain evidence="1">LC</strain>
    </source>
</reference>
<dbReference type="Gene3D" id="2.60.40.10">
    <property type="entry name" value="Immunoglobulins"/>
    <property type="match status" value="1"/>
</dbReference>
<dbReference type="GO" id="GO:0005929">
    <property type="term" value="C:cilium"/>
    <property type="evidence" value="ECO:0007669"/>
    <property type="project" value="TreeGrafter"/>
</dbReference>
<dbReference type="Proteomes" id="UP000748531">
    <property type="component" value="Unassembled WGS sequence"/>
</dbReference>
<dbReference type="OrthoDB" id="6260040at2759"/>
<dbReference type="GO" id="GO:0005737">
    <property type="term" value="C:cytoplasm"/>
    <property type="evidence" value="ECO:0007669"/>
    <property type="project" value="TreeGrafter"/>
</dbReference>
<comment type="caution">
    <text evidence="1">The sequence shown here is derived from an EMBL/GenBank/DDBJ whole genome shotgun (WGS) entry which is preliminary data.</text>
</comment>
<dbReference type="PANTHER" id="PTHR46348:SF1">
    <property type="entry name" value="DELETED IN LUNG AND ESOPHAGEAL CANCER PROTEIN 1"/>
    <property type="match status" value="1"/>
</dbReference>
<evidence type="ECO:0000313" key="2">
    <source>
        <dbReference type="Proteomes" id="UP000748531"/>
    </source>
</evidence>
<dbReference type="EMBL" id="LUCH01001041">
    <property type="protein sequence ID" value="KAF5403786.1"/>
    <property type="molecule type" value="Genomic_DNA"/>
</dbReference>
<dbReference type="InterPro" id="IPR033304">
    <property type="entry name" value="DLEC1"/>
</dbReference>
<dbReference type="GO" id="GO:0008285">
    <property type="term" value="P:negative regulation of cell population proliferation"/>
    <property type="evidence" value="ECO:0007669"/>
    <property type="project" value="InterPro"/>
</dbReference>